<dbReference type="Pfam" id="PF13298">
    <property type="entry name" value="LigD_N"/>
    <property type="match status" value="1"/>
</dbReference>
<dbReference type="InterPro" id="IPR014144">
    <property type="entry name" value="LigD_PE_domain"/>
</dbReference>
<dbReference type="Proteomes" id="UP001523230">
    <property type="component" value="Unassembled WGS sequence"/>
</dbReference>
<feature type="region of interest" description="Disordered" evidence="1">
    <location>
        <begin position="166"/>
        <end position="199"/>
    </location>
</feature>
<dbReference type="PANTHER" id="PTHR39465">
    <property type="entry name" value="DNA LIGASE D, 3'-PHOSPHOESTERASE DOMAIN"/>
    <property type="match status" value="1"/>
</dbReference>
<protein>
    <submittedName>
        <fullName evidence="3">DNA ligase</fullName>
    </submittedName>
</protein>
<dbReference type="NCBIfam" id="TIGR02777">
    <property type="entry name" value="LigD_PE_dom"/>
    <property type="match status" value="1"/>
</dbReference>
<dbReference type="AlphaFoldDB" id="A0ABD4TA86"/>
<evidence type="ECO:0000313" key="3">
    <source>
        <dbReference type="EMBL" id="MCM2464795.1"/>
    </source>
</evidence>
<sequence length="199" mass="22001">MAGPDTLDEYREKRNFSRTPEPPGEREATSHPIFVIQKHDATTLHYDFRLEADGVLKSWAVPKGPSLDPKEKRLAVPTEDHPLDYAGFEGVIPEGSYGAGTVLVWDRGTYRNLTEKEGRKIGVAEALGRGHVSFRLEGEKVRGGYALTRFRTGKGEAWLLVKMDDAEADPGRNPVATEPRSVVSDRTLEEIAAGRDQDG</sequence>
<gene>
    <name evidence="3" type="ORF">DIC75_00455</name>
</gene>
<feature type="compositionally biased region" description="Basic and acidic residues" evidence="1">
    <location>
        <begin position="186"/>
        <end position="199"/>
    </location>
</feature>
<organism evidence="3 4">
    <name type="scientific">Methanoculleus oceani</name>
    <dbReference type="NCBI Taxonomy" id="2184756"/>
    <lineage>
        <taxon>Archaea</taxon>
        <taxon>Methanobacteriati</taxon>
        <taxon>Methanobacteriota</taxon>
        <taxon>Stenosarchaea group</taxon>
        <taxon>Methanomicrobia</taxon>
        <taxon>Methanomicrobiales</taxon>
        <taxon>Methanomicrobiaceae</taxon>
        <taxon>Methanoculleus</taxon>
    </lineage>
</organism>
<comment type="caution">
    <text evidence="3">The sequence shown here is derived from an EMBL/GenBank/DDBJ whole genome shotgun (WGS) entry which is preliminary data.</text>
</comment>
<name>A0ABD4TA86_9EURY</name>
<evidence type="ECO:0000256" key="1">
    <source>
        <dbReference type="SAM" id="MobiDB-lite"/>
    </source>
</evidence>
<reference evidence="3 4" key="1">
    <citation type="submission" date="2018-05" db="EMBL/GenBank/DDBJ databases">
        <title>Isolation and characterization of genus Methanoculleus species and their viruses from deep sea marine sediment offshore southwestern Taiwan.</title>
        <authorList>
            <person name="Wei W.-H."/>
            <person name="Chen W.-C."/>
            <person name="Lai M.-C."/>
            <person name="Chen S.-C."/>
        </authorList>
    </citation>
    <scope>NUCLEOTIDE SEQUENCE [LARGE SCALE GENOMIC DNA]</scope>
    <source>
        <strain evidence="3 4">CWC-02</strain>
    </source>
</reference>
<dbReference type="RefSeq" id="WP_250986054.1">
    <property type="nucleotide sequence ID" value="NZ_QFDM01000001.1"/>
</dbReference>
<accession>A0ABD4TA86</accession>
<evidence type="ECO:0000259" key="2">
    <source>
        <dbReference type="Pfam" id="PF13298"/>
    </source>
</evidence>
<dbReference type="EMBL" id="QFDM01000001">
    <property type="protein sequence ID" value="MCM2464795.1"/>
    <property type="molecule type" value="Genomic_DNA"/>
</dbReference>
<dbReference type="PANTHER" id="PTHR39465:SF1">
    <property type="entry name" value="DNA LIGASE D 3'-PHOSPHOESTERASE DOMAIN-CONTAINING PROTEIN"/>
    <property type="match status" value="1"/>
</dbReference>
<keyword evidence="4" id="KW-1185">Reference proteome</keyword>
<feature type="domain" description="DNA ligase D 3'-phosphoesterase" evidence="2">
    <location>
        <begin position="37"/>
        <end position="149"/>
    </location>
</feature>
<dbReference type="GO" id="GO:0016874">
    <property type="term" value="F:ligase activity"/>
    <property type="evidence" value="ECO:0007669"/>
    <property type="project" value="UniProtKB-KW"/>
</dbReference>
<evidence type="ECO:0000313" key="4">
    <source>
        <dbReference type="Proteomes" id="UP001523230"/>
    </source>
</evidence>
<feature type="region of interest" description="Disordered" evidence="1">
    <location>
        <begin position="1"/>
        <end position="30"/>
    </location>
</feature>
<keyword evidence="3" id="KW-0436">Ligase</keyword>
<proteinExistence type="predicted"/>